<dbReference type="Proteomes" id="UP001066276">
    <property type="component" value="Chromosome 12"/>
</dbReference>
<dbReference type="EMBL" id="JANPWB010000016">
    <property type="protein sequence ID" value="KAJ1085010.1"/>
    <property type="molecule type" value="Genomic_DNA"/>
</dbReference>
<sequence>MQSPSRFPLRSPPGGPSLRLHPAQLLWSGCLPLHYMRPRSNGVPRAQGSPSVSGFQSLVSGVLAEQWEKAGMRAQHLDSRLLPDPASGGLLEPSSMYGPRASSTGIVQWLGEDSQLWPGL</sequence>
<gene>
    <name evidence="1" type="ORF">NDU88_005146</name>
</gene>
<evidence type="ECO:0000313" key="2">
    <source>
        <dbReference type="Proteomes" id="UP001066276"/>
    </source>
</evidence>
<proteinExistence type="predicted"/>
<dbReference type="AlphaFoldDB" id="A0AAV7LBQ2"/>
<keyword evidence="2" id="KW-1185">Reference proteome</keyword>
<protein>
    <submittedName>
        <fullName evidence="1">Uncharacterized protein</fullName>
    </submittedName>
</protein>
<comment type="caution">
    <text evidence="1">The sequence shown here is derived from an EMBL/GenBank/DDBJ whole genome shotgun (WGS) entry which is preliminary data.</text>
</comment>
<name>A0AAV7LBQ2_PLEWA</name>
<reference evidence="1" key="1">
    <citation type="journal article" date="2022" name="bioRxiv">
        <title>Sequencing and chromosome-scale assembly of the giantPleurodeles waltlgenome.</title>
        <authorList>
            <person name="Brown T."/>
            <person name="Elewa A."/>
            <person name="Iarovenko S."/>
            <person name="Subramanian E."/>
            <person name="Araus A.J."/>
            <person name="Petzold A."/>
            <person name="Susuki M."/>
            <person name="Suzuki K.-i.T."/>
            <person name="Hayashi T."/>
            <person name="Toyoda A."/>
            <person name="Oliveira C."/>
            <person name="Osipova E."/>
            <person name="Leigh N.D."/>
            <person name="Simon A."/>
            <person name="Yun M.H."/>
        </authorList>
    </citation>
    <scope>NUCLEOTIDE SEQUENCE</scope>
    <source>
        <strain evidence="1">20211129_DDA</strain>
        <tissue evidence="1">Liver</tissue>
    </source>
</reference>
<dbReference type="PROSITE" id="PS51257">
    <property type="entry name" value="PROKAR_LIPOPROTEIN"/>
    <property type="match status" value="1"/>
</dbReference>
<organism evidence="1 2">
    <name type="scientific">Pleurodeles waltl</name>
    <name type="common">Iberian ribbed newt</name>
    <dbReference type="NCBI Taxonomy" id="8319"/>
    <lineage>
        <taxon>Eukaryota</taxon>
        <taxon>Metazoa</taxon>
        <taxon>Chordata</taxon>
        <taxon>Craniata</taxon>
        <taxon>Vertebrata</taxon>
        <taxon>Euteleostomi</taxon>
        <taxon>Amphibia</taxon>
        <taxon>Batrachia</taxon>
        <taxon>Caudata</taxon>
        <taxon>Salamandroidea</taxon>
        <taxon>Salamandridae</taxon>
        <taxon>Pleurodelinae</taxon>
        <taxon>Pleurodeles</taxon>
    </lineage>
</organism>
<evidence type="ECO:0000313" key="1">
    <source>
        <dbReference type="EMBL" id="KAJ1085010.1"/>
    </source>
</evidence>
<accession>A0AAV7LBQ2</accession>